<sequence length="67" mass="7178">MMNKATRCRASTSSDNTVYGHITVIGACRFFCVDKDVGDIRDSGCGGGEEEGIHLDLGLGFGFGFWV</sequence>
<dbReference type="Proteomes" id="UP000308600">
    <property type="component" value="Unassembled WGS sequence"/>
</dbReference>
<evidence type="ECO:0000313" key="2">
    <source>
        <dbReference type="Proteomes" id="UP000308600"/>
    </source>
</evidence>
<accession>A0ACD3B6B6</accession>
<evidence type="ECO:0000313" key="1">
    <source>
        <dbReference type="EMBL" id="TFK73201.1"/>
    </source>
</evidence>
<gene>
    <name evidence="1" type="ORF">BDN72DRAFT_834862</name>
</gene>
<reference evidence="1 2" key="1">
    <citation type="journal article" date="2019" name="Nat. Ecol. Evol.">
        <title>Megaphylogeny resolves global patterns of mushroom evolution.</title>
        <authorList>
            <person name="Varga T."/>
            <person name="Krizsan K."/>
            <person name="Foldi C."/>
            <person name="Dima B."/>
            <person name="Sanchez-Garcia M."/>
            <person name="Sanchez-Ramirez S."/>
            <person name="Szollosi G.J."/>
            <person name="Szarkandi J.G."/>
            <person name="Papp V."/>
            <person name="Albert L."/>
            <person name="Andreopoulos W."/>
            <person name="Angelini C."/>
            <person name="Antonin V."/>
            <person name="Barry K.W."/>
            <person name="Bougher N.L."/>
            <person name="Buchanan P."/>
            <person name="Buyck B."/>
            <person name="Bense V."/>
            <person name="Catcheside P."/>
            <person name="Chovatia M."/>
            <person name="Cooper J."/>
            <person name="Damon W."/>
            <person name="Desjardin D."/>
            <person name="Finy P."/>
            <person name="Geml J."/>
            <person name="Haridas S."/>
            <person name="Hughes K."/>
            <person name="Justo A."/>
            <person name="Karasinski D."/>
            <person name="Kautmanova I."/>
            <person name="Kiss B."/>
            <person name="Kocsube S."/>
            <person name="Kotiranta H."/>
            <person name="LaButti K.M."/>
            <person name="Lechner B.E."/>
            <person name="Liimatainen K."/>
            <person name="Lipzen A."/>
            <person name="Lukacs Z."/>
            <person name="Mihaltcheva S."/>
            <person name="Morgado L.N."/>
            <person name="Niskanen T."/>
            <person name="Noordeloos M.E."/>
            <person name="Ohm R.A."/>
            <person name="Ortiz-Santana B."/>
            <person name="Ovrebo C."/>
            <person name="Racz N."/>
            <person name="Riley R."/>
            <person name="Savchenko A."/>
            <person name="Shiryaev A."/>
            <person name="Soop K."/>
            <person name="Spirin V."/>
            <person name="Szebenyi C."/>
            <person name="Tomsovsky M."/>
            <person name="Tulloss R.E."/>
            <person name="Uehling J."/>
            <person name="Grigoriev I.V."/>
            <person name="Vagvolgyi C."/>
            <person name="Papp T."/>
            <person name="Martin F.M."/>
            <person name="Miettinen O."/>
            <person name="Hibbett D.S."/>
            <person name="Nagy L.G."/>
        </authorList>
    </citation>
    <scope>NUCLEOTIDE SEQUENCE [LARGE SCALE GENOMIC DNA]</scope>
    <source>
        <strain evidence="1 2">NL-1719</strain>
    </source>
</reference>
<organism evidence="1 2">
    <name type="scientific">Pluteus cervinus</name>
    <dbReference type="NCBI Taxonomy" id="181527"/>
    <lineage>
        <taxon>Eukaryota</taxon>
        <taxon>Fungi</taxon>
        <taxon>Dikarya</taxon>
        <taxon>Basidiomycota</taxon>
        <taxon>Agaricomycotina</taxon>
        <taxon>Agaricomycetes</taxon>
        <taxon>Agaricomycetidae</taxon>
        <taxon>Agaricales</taxon>
        <taxon>Pluteineae</taxon>
        <taxon>Pluteaceae</taxon>
        <taxon>Pluteus</taxon>
    </lineage>
</organism>
<keyword evidence="2" id="KW-1185">Reference proteome</keyword>
<dbReference type="EMBL" id="ML208277">
    <property type="protein sequence ID" value="TFK73201.1"/>
    <property type="molecule type" value="Genomic_DNA"/>
</dbReference>
<name>A0ACD3B6B6_9AGAR</name>
<proteinExistence type="predicted"/>
<protein>
    <submittedName>
        <fullName evidence="1">Uncharacterized protein</fullName>
    </submittedName>
</protein>